<accession>A0A9N9CKX7</accession>
<proteinExistence type="predicted"/>
<keyword evidence="2" id="KW-1185">Reference proteome</keyword>
<reference evidence="1" key="1">
    <citation type="submission" date="2021-06" db="EMBL/GenBank/DDBJ databases">
        <authorList>
            <person name="Kallberg Y."/>
            <person name="Tangrot J."/>
            <person name="Rosling A."/>
        </authorList>
    </citation>
    <scope>NUCLEOTIDE SEQUENCE</scope>
    <source>
        <strain evidence="1">IN212</strain>
    </source>
</reference>
<evidence type="ECO:0000313" key="1">
    <source>
        <dbReference type="EMBL" id="CAG8605490.1"/>
    </source>
</evidence>
<gene>
    <name evidence="1" type="ORF">RFULGI_LOCUS6770</name>
</gene>
<name>A0A9N9CKX7_9GLOM</name>
<dbReference type="EMBL" id="CAJVPZ010009132">
    <property type="protein sequence ID" value="CAG8605490.1"/>
    <property type="molecule type" value="Genomic_DNA"/>
</dbReference>
<organism evidence="1 2">
    <name type="scientific">Racocetra fulgida</name>
    <dbReference type="NCBI Taxonomy" id="60492"/>
    <lineage>
        <taxon>Eukaryota</taxon>
        <taxon>Fungi</taxon>
        <taxon>Fungi incertae sedis</taxon>
        <taxon>Mucoromycota</taxon>
        <taxon>Glomeromycotina</taxon>
        <taxon>Glomeromycetes</taxon>
        <taxon>Diversisporales</taxon>
        <taxon>Gigasporaceae</taxon>
        <taxon>Racocetra</taxon>
    </lineage>
</organism>
<dbReference type="Proteomes" id="UP000789396">
    <property type="component" value="Unassembled WGS sequence"/>
</dbReference>
<sequence length="355" mass="40341">PFSGQKDDIRGVIVKKVFGEYEDVAYNEISTWNLYNFLLYRIKQQDFVVDPALENGHYASFLGYFKNEHGDEGDFLLKQYKILWEVISGDNVKELQLVFETVLTLKDNYLQSKGTRVICVDILDPRLKEKLSKKDLDDLSEKLSIPINDSNALHVKNYADDILTWYTGLNTAPLRNNSKKPEISPNCSRRCDLILCDQYDYVHLVGEVSGPPSKKLPNKERFDLGRNNRNAKDEKSLCELAIIAEFGPILEESDLDILLNELYVFMIQVKILSQAITLSTPSSSPSSDDTPDSPKASIVNLLDFFITPARAKETLREMNSLFTLEHVFATSTILHTPERLPINADDDDSIPDIQI</sequence>
<comment type="caution">
    <text evidence="1">The sequence shown here is derived from an EMBL/GenBank/DDBJ whole genome shotgun (WGS) entry which is preliminary data.</text>
</comment>
<evidence type="ECO:0000313" key="2">
    <source>
        <dbReference type="Proteomes" id="UP000789396"/>
    </source>
</evidence>
<dbReference type="OrthoDB" id="2430340at2759"/>
<feature type="non-terminal residue" evidence="1">
    <location>
        <position position="1"/>
    </location>
</feature>
<dbReference type="AlphaFoldDB" id="A0A9N9CKX7"/>
<protein>
    <submittedName>
        <fullName evidence="1">13452_t:CDS:1</fullName>
    </submittedName>
</protein>